<name>A0ABU4RQM2_9HYPH</name>
<accession>A0ABU4RQM2</accession>
<dbReference type="RefSeq" id="WP_319845263.1">
    <property type="nucleotide sequence ID" value="NZ_JAXAFJ010000009.1"/>
</dbReference>
<protein>
    <submittedName>
        <fullName evidence="1">Uncharacterized protein</fullName>
    </submittedName>
</protein>
<sequence>MARETMKLSLVPLEVVNPIFAGIVTDGPDYVVLHDRWPIGRIRFDRGNGGGGYWWWGLTALHPLNLTTHGRGDTLEEAQASYKKAWLAWLDAGGDFEDTRHINSALTQFEPAAPDDR</sequence>
<organism evidence="1 2">
    <name type="scientific">Terrihabitans rhizophilus</name>
    <dbReference type="NCBI Taxonomy" id="3092662"/>
    <lineage>
        <taxon>Bacteria</taxon>
        <taxon>Pseudomonadati</taxon>
        <taxon>Pseudomonadota</taxon>
        <taxon>Alphaproteobacteria</taxon>
        <taxon>Hyphomicrobiales</taxon>
        <taxon>Terrihabitans</taxon>
    </lineage>
</organism>
<dbReference type="EMBL" id="JAXAFJ010000009">
    <property type="protein sequence ID" value="MDX6807141.1"/>
    <property type="molecule type" value="Genomic_DNA"/>
</dbReference>
<evidence type="ECO:0000313" key="1">
    <source>
        <dbReference type="EMBL" id="MDX6807141.1"/>
    </source>
</evidence>
<keyword evidence="2" id="KW-1185">Reference proteome</keyword>
<comment type="caution">
    <text evidence="1">The sequence shown here is derived from an EMBL/GenBank/DDBJ whole genome shotgun (WGS) entry which is preliminary data.</text>
</comment>
<evidence type="ECO:0000313" key="2">
    <source>
        <dbReference type="Proteomes" id="UP001274321"/>
    </source>
</evidence>
<gene>
    <name evidence="1" type="ORF">SCD90_13805</name>
</gene>
<dbReference type="Proteomes" id="UP001274321">
    <property type="component" value="Unassembled WGS sequence"/>
</dbReference>
<reference evidence="1 2" key="1">
    <citation type="submission" date="2023-11" db="EMBL/GenBank/DDBJ databases">
        <authorList>
            <person name="Bao R."/>
        </authorList>
    </citation>
    <scope>NUCLEOTIDE SEQUENCE [LARGE SCALE GENOMIC DNA]</scope>
    <source>
        <strain evidence="1 2">PJ23</strain>
    </source>
</reference>
<proteinExistence type="predicted"/>